<dbReference type="PANTHER" id="PTHR47936">
    <property type="entry name" value="PPR_LONG DOMAIN-CONTAINING PROTEIN"/>
    <property type="match status" value="1"/>
</dbReference>
<dbReference type="Proteomes" id="UP001054902">
    <property type="component" value="Unassembled WGS sequence"/>
</dbReference>
<feature type="repeat" description="PPR" evidence="2">
    <location>
        <begin position="434"/>
        <end position="468"/>
    </location>
</feature>
<comment type="caution">
    <text evidence="4">The sequence shown here is derived from an EMBL/GenBank/DDBJ whole genome shotgun (WGS) entry which is preliminary data.</text>
</comment>
<dbReference type="EMBL" id="BLLK01000062">
    <property type="protein sequence ID" value="GFH58961.1"/>
    <property type="molecule type" value="Genomic_DNA"/>
</dbReference>
<dbReference type="Gene3D" id="1.25.40.10">
    <property type="entry name" value="Tetratricopeptide repeat domain"/>
    <property type="match status" value="3"/>
</dbReference>
<keyword evidence="5" id="KW-1185">Reference proteome</keyword>
<dbReference type="PANTHER" id="PTHR47936:SF1">
    <property type="entry name" value="PENTATRICOPEPTIDE REPEAT-CONTAINING PROTEIN GUN1, CHLOROPLASTIC"/>
    <property type="match status" value="1"/>
</dbReference>
<dbReference type="InterPro" id="IPR036063">
    <property type="entry name" value="Smr_dom_sf"/>
</dbReference>
<dbReference type="SUPFAM" id="SSF160443">
    <property type="entry name" value="SMR domain-like"/>
    <property type="match status" value="1"/>
</dbReference>
<feature type="repeat" description="PPR" evidence="2">
    <location>
        <begin position="763"/>
        <end position="797"/>
    </location>
</feature>
<name>A0AAD3D6X1_9STRA</name>
<accession>A0AAD3D6X1</accession>
<gene>
    <name evidence="4" type="ORF">CTEN210_15437</name>
</gene>
<dbReference type="Pfam" id="PF01535">
    <property type="entry name" value="PPR"/>
    <property type="match status" value="3"/>
</dbReference>
<dbReference type="Pfam" id="PF13812">
    <property type="entry name" value="PPR_3"/>
    <property type="match status" value="1"/>
</dbReference>
<feature type="repeat" description="PPR" evidence="2">
    <location>
        <begin position="482"/>
        <end position="516"/>
    </location>
</feature>
<dbReference type="InterPro" id="IPR011990">
    <property type="entry name" value="TPR-like_helical_dom_sf"/>
</dbReference>
<sequence>MQTTSKIGNNSRSMRLIFGLILISFHSYGTIRSVEAFSTVVHTHMTSFRMQSEKENIETKHVQLYNRLSTTENIPRVEISKLKASMSNTNHDEQILLKEKIEKMKSYASNISRHRKQQDPHTNHINIDFSVNEYDRSSSIERKHNDLSDTSTYPAIKSLLHSIRADIDILAKCSTVPDDYFDKNVWYEFRSYFNRAIIQAIRASSDNGDYVMIRKIVESAVEYANQIARVSNEVKENGYDQDLVLLESRIFGEAITEMGKTSAGHSKLKKMWSIFMSLDDSILATPPSAFELNSMITALANRGKVKSVINLCREVTGKDGDADCKIKSDIYTASALLNMLAESISTTNISIIRSIDNTKKSSLDSPCWQWNEAVSILKEFEKEMTLNNQVYSLMLKVNEEAMDLCRSSGSFKHPATKNAMSILDRMKKFKVSPDVVTCNAVLSTFNKGKQWKAAIAFLRAMERSQTEVKGDSGKEWDLPCPNIYIYSSVISACAKSGEYEEAMKLLDEIRSKTELPDENIELNTWIYNSALAACVPMKKNHDEDKQCQHEAAQDILRRMELDVGLGLNTKPDTITYNTLLLTINSAAKFRGQKSIQVESQGENVKEQMVIEVLRTMDDKQIPKDVATYRNAIIACRGEPQSSLRMLTLALKEINEIEIDLSEWGSLDNVKAYLLNSSLNICQESGDMETMTKVFHLFVVNKVTADTQSMLNLVKGLSASGNCEDSMKVLNSMKGDGAANEEIVTKYGIDILSLGFDTFNQMIEEKHYSAAIAGCLRDGQLFPALKILNAMKIHGLKPKSDSLQGIIMAYCKLATEDAKMEFRVARKNYGKSKPKGPVFHADHTTSKERASAALAMMKSMDNIPSRLQCAVASACAATGMWVEAREILWSLHIAAIKEKKREKFVFDVDENEKGSALADLPKLHRSLLKLCARSGNVTAALSYVDAIQDLQRKLDKGIYHIDDAPSGDITFTNKTNILDSWNVTDYSDVQQQKYGGIGMDGEKWKLLIIAASKSAHWRVCVGTLPFIQPYVEAIHPSNASKDKGKGTSMRTLNREYEKLSRALTAAVLSFEVRGQYAWAIRAIDDWIQWGGRRPAKEAVISTCRILAKRGIGSEVVSLVNKVIQVPDHLRSRRRSSVLTYETSYEMAVYTETITALYNRGLYDQADELYVSAISKGFLPFSIVEESSTMPEFKIDLHGMNKAIAHSAVRVSLQHFVQSKTIDELERDVIIITGKGNKSERTLRPVLRPEVQRMLTEEFYPPMSTVSIRNNLGALRIPVSDVNSWIKHQEEAKGLRFLAVADVLKTLTSGQKLQRMLKRNMKRFPTEETESK</sequence>
<keyword evidence="1" id="KW-0677">Repeat</keyword>
<dbReference type="Pfam" id="PF01713">
    <property type="entry name" value="Smr"/>
    <property type="match status" value="1"/>
</dbReference>
<dbReference type="NCBIfam" id="TIGR00756">
    <property type="entry name" value="PPR"/>
    <property type="match status" value="1"/>
</dbReference>
<reference evidence="4 5" key="1">
    <citation type="journal article" date="2021" name="Sci. Rep.">
        <title>The genome of the diatom Chaetoceros tenuissimus carries an ancient integrated fragment of an extant virus.</title>
        <authorList>
            <person name="Hongo Y."/>
            <person name="Kimura K."/>
            <person name="Takaki Y."/>
            <person name="Yoshida Y."/>
            <person name="Baba S."/>
            <person name="Kobayashi G."/>
            <person name="Nagasaki K."/>
            <person name="Hano T."/>
            <person name="Tomaru Y."/>
        </authorList>
    </citation>
    <scope>NUCLEOTIDE SEQUENCE [LARGE SCALE GENOMIC DNA]</scope>
    <source>
        <strain evidence="4 5">NIES-3715</strain>
    </source>
</reference>
<dbReference type="InterPro" id="IPR002885">
    <property type="entry name" value="PPR_rpt"/>
</dbReference>
<dbReference type="PROSITE" id="PS51375">
    <property type="entry name" value="PPR"/>
    <property type="match status" value="3"/>
</dbReference>
<evidence type="ECO:0000256" key="1">
    <source>
        <dbReference type="ARBA" id="ARBA00022737"/>
    </source>
</evidence>
<organism evidence="4 5">
    <name type="scientific">Chaetoceros tenuissimus</name>
    <dbReference type="NCBI Taxonomy" id="426638"/>
    <lineage>
        <taxon>Eukaryota</taxon>
        <taxon>Sar</taxon>
        <taxon>Stramenopiles</taxon>
        <taxon>Ochrophyta</taxon>
        <taxon>Bacillariophyta</taxon>
        <taxon>Coscinodiscophyceae</taxon>
        <taxon>Chaetocerotophycidae</taxon>
        <taxon>Chaetocerotales</taxon>
        <taxon>Chaetocerotaceae</taxon>
        <taxon>Chaetoceros</taxon>
    </lineage>
</organism>
<dbReference type="PROSITE" id="PS50828">
    <property type="entry name" value="SMR"/>
    <property type="match status" value="1"/>
</dbReference>
<feature type="domain" description="Smr" evidence="3">
    <location>
        <begin position="1193"/>
        <end position="1278"/>
    </location>
</feature>
<proteinExistence type="predicted"/>
<evidence type="ECO:0000313" key="4">
    <source>
        <dbReference type="EMBL" id="GFH58961.1"/>
    </source>
</evidence>
<evidence type="ECO:0000259" key="3">
    <source>
        <dbReference type="PROSITE" id="PS50828"/>
    </source>
</evidence>
<dbReference type="Gene3D" id="3.30.1370.110">
    <property type="match status" value="1"/>
</dbReference>
<evidence type="ECO:0000313" key="5">
    <source>
        <dbReference type="Proteomes" id="UP001054902"/>
    </source>
</evidence>
<evidence type="ECO:0000256" key="2">
    <source>
        <dbReference type="PROSITE-ProRule" id="PRU00708"/>
    </source>
</evidence>
<dbReference type="InterPro" id="IPR002625">
    <property type="entry name" value="Smr_dom"/>
</dbReference>
<protein>
    <recommendedName>
        <fullName evidence="3">Smr domain-containing protein</fullName>
    </recommendedName>
</protein>